<dbReference type="GO" id="GO:0000462">
    <property type="term" value="P:maturation of SSU-rRNA from tricistronic rRNA transcript (SSU-rRNA, 5.8S rRNA, LSU-rRNA)"/>
    <property type="evidence" value="ECO:0007669"/>
    <property type="project" value="TreeGrafter"/>
</dbReference>
<protein>
    <recommendedName>
        <fullName evidence="7">HEAT repeat-containing protein 1</fullName>
    </recommendedName>
</protein>
<keyword evidence="3 7" id="KW-0690">Ribosome biogenesis</keyword>
<reference evidence="10" key="1">
    <citation type="journal article" date="2021" name="Cell">
        <title>Tracing the genetic footprints of vertebrate landing in non-teleost ray-finned fishes.</title>
        <authorList>
            <person name="Bi X."/>
            <person name="Wang K."/>
            <person name="Yang L."/>
            <person name="Pan H."/>
            <person name="Jiang H."/>
            <person name="Wei Q."/>
            <person name="Fang M."/>
            <person name="Yu H."/>
            <person name="Zhu C."/>
            <person name="Cai Y."/>
            <person name="He Y."/>
            <person name="Gan X."/>
            <person name="Zeng H."/>
            <person name="Yu D."/>
            <person name="Zhu Y."/>
            <person name="Jiang H."/>
            <person name="Qiu Q."/>
            <person name="Yang H."/>
            <person name="Zhang Y.E."/>
            <person name="Wang W."/>
            <person name="Zhu M."/>
            <person name="He S."/>
            <person name="Zhang G."/>
        </authorList>
    </citation>
    <scope>NUCLEOTIDE SEQUENCE</scope>
    <source>
        <strain evidence="10">Allg_001</strain>
    </source>
</reference>
<organism evidence="10 11">
    <name type="scientific">Atractosteus spatula</name>
    <name type="common">Alligator gar</name>
    <name type="synonym">Lepisosteus spatula</name>
    <dbReference type="NCBI Taxonomy" id="7917"/>
    <lineage>
        <taxon>Eukaryota</taxon>
        <taxon>Metazoa</taxon>
        <taxon>Chordata</taxon>
        <taxon>Craniata</taxon>
        <taxon>Vertebrata</taxon>
        <taxon>Euteleostomi</taxon>
        <taxon>Actinopterygii</taxon>
        <taxon>Neopterygii</taxon>
        <taxon>Holostei</taxon>
        <taxon>Semionotiformes</taxon>
        <taxon>Lepisosteidae</taxon>
        <taxon>Atractosteus</taxon>
    </lineage>
</organism>
<keyword evidence="5 7" id="KW-0539">Nucleus</keyword>
<feature type="non-terminal residue" evidence="10">
    <location>
        <position position="2158"/>
    </location>
</feature>
<dbReference type="GO" id="GO:0032040">
    <property type="term" value="C:small-subunit processome"/>
    <property type="evidence" value="ECO:0007669"/>
    <property type="project" value="TreeGrafter"/>
</dbReference>
<feature type="non-terminal residue" evidence="10">
    <location>
        <position position="1"/>
    </location>
</feature>
<evidence type="ECO:0000256" key="6">
    <source>
        <dbReference type="ARBA" id="ARBA00023274"/>
    </source>
</evidence>
<dbReference type="SUPFAM" id="SSF48371">
    <property type="entry name" value="ARM repeat"/>
    <property type="match status" value="3"/>
</dbReference>
<proteinExistence type="inferred from homology"/>
<dbReference type="PANTHER" id="PTHR13457:SF1">
    <property type="entry name" value="HEAT REPEAT-CONTAINING PROTEIN 1"/>
    <property type="match status" value="1"/>
</dbReference>
<evidence type="ECO:0000259" key="9">
    <source>
        <dbReference type="SMART" id="SM01036"/>
    </source>
</evidence>
<dbReference type="Pfam" id="PF23243">
    <property type="entry name" value="HEAT_HEATR1"/>
    <property type="match status" value="1"/>
</dbReference>
<dbReference type="InterPro" id="IPR011989">
    <property type="entry name" value="ARM-like"/>
</dbReference>
<evidence type="ECO:0000256" key="2">
    <source>
        <dbReference type="ARBA" id="ARBA00010559"/>
    </source>
</evidence>
<comment type="function">
    <text evidence="7">Involved in nucleolar processing of pre-18S ribosomal RNA.</text>
</comment>
<dbReference type="GO" id="GO:0034455">
    <property type="term" value="C:t-UTP complex"/>
    <property type="evidence" value="ECO:0007669"/>
    <property type="project" value="TreeGrafter"/>
</dbReference>
<dbReference type="InterPro" id="IPR040191">
    <property type="entry name" value="UTP10"/>
</dbReference>
<dbReference type="Pfam" id="PF08146">
    <property type="entry name" value="BP28CT"/>
    <property type="match status" value="1"/>
</dbReference>
<evidence type="ECO:0000256" key="1">
    <source>
        <dbReference type="ARBA" id="ARBA00004604"/>
    </source>
</evidence>
<keyword evidence="6 7" id="KW-0687">Ribonucleoprotein</keyword>
<dbReference type="EMBL" id="JAAWVO010051054">
    <property type="protein sequence ID" value="MBN3320309.1"/>
    <property type="molecule type" value="Genomic_DNA"/>
</dbReference>
<dbReference type="Gene3D" id="1.25.10.10">
    <property type="entry name" value="Leucine-rich Repeat Variant"/>
    <property type="match status" value="1"/>
</dbReference>
<comment type="caution">
    <text evidence="10">The sequence shown here is derived from an EMBL/GenBank/DDBJ whole genome shotgun (WGS) entry which is preliminary data.</text>
</comment>
<keyword evidence="11" id="KW-1185">Reference proteome</keyword>
<evidence type="ECO:0000256" key="8">
    <source>
        <dbReference type="SAM" id="MobiDB-lite"/>
    </source>
</evidence>
<keyword evidence="4 7" id="KW-0698">rRNA processing</keyword>
<gene>
    <name evidence="10" type="primary">Heatr1</name>
    <name evidence="10" type="ORF">GTO95_0016859</name>
</gene>
<feature type="region of interest" description="Disordered" evidence="8">
    <location>
        <begin position="1190"/>
        <end position="1216"/>
    </location>
</feature>
<dbReference type="InterPro" id="IPR012954">
    <property type="entry name" value="BP28_C_dom"/>
</dbReference>
<evidence type="ECO:0000313" key="10">
    <source>
        <dbReference type="EMBL" id="MBN3320309.1"/>
    </source>
</evidence>
<dbReference type="SMART" id="SM01036">
    <property type="entry name" value="BP28CT"/>
    <property type="match status" value="1"/>
</dbReference>
<accession>A0A8J7NV30</accession>
<comment type="subcellular location">
    <subcellularLocation>
        <location evidence="1 7">Nucleus</location>
        <location evidence="1 7">Nucleolus</location>
    </subcellularLocation>
</comment>
<feature type="domain" description="BP28 C-terminal" evidence="9">
    <location>
        <begin position="1871"/>
        <end position="2024"/>
    </location>
</feature>
<comment type="similarity">
    <text evidence="2 7">Belongs to the HEATR1/UTP10 family.</text>
</comment>
<evidence type="ECO:0000256" key="4">
    <source>
        <dbReference type="ARBA" id="ARBA00022552"/>
    </source>
</evidence>
<evidence type="ECO:0000256" key="3">
    <source>
        <dbReference type="ARBA" id="ARBA00022517"/>
    </source>
</evidence>
<dbReference type="Proteomes" id="UP000736164">
    <property type="component" value="Unassembled WGS sequence"/>
</dbReference>
<dbReference type="InterPro" id="IPR056473">
    <property type="entry name" value="HEAT_Utp10/HEAT1"/>
</dbReference>
<dbReference type="PANTHER" id="PTHR13457">
    <property type="entry name" value="BAP28"/>
    <property type="match status" value="1"/>
</dbReference>
<dbReference type="InterPro" id="IPR022125">
    <property type="entry name" value="U3snoRNP10_N"/>
</dbReference>
<dbReference type="GO" id="GO:0030515">
    <property type="term" value="F:snoRNA binding"/>
    <property type="evidence" value="ECO:0007669"/>
    <property type="project" value="TreeGrafter"/>
</dbReference>
<name>A0A8J7NV30_ATRSP</name>
<sequence length="2158" mass="241221">MTSLAQQLKRLALPQNDPSLLSRKDVASLLFDPKEAAGIDRDTFFALGCTGLEELLGIEPLFEEFQDTLFSPASKNLERSVQTKEVNQRLDAGISLFLTRLSPYFMLKPAQKCLEWLIHRFHIHLYNEDSLVACVLPYHESKVFVRVIQLLKTKDPTHRWNWLHAIKKPGVPLPRSTVITHCYKNLGFLDFICSLVTKSIKAYSGCSGNCAQLRVIFSFYASTIVLALDAVEKITDALIAKLLPYIQKGLKSPLTDYKAATYMIASQLAVKVVMEAALVNTLVLQISSSLSQDPAMPREGLGCLVVLLQNQKEGCLEKKACTRLCSIPGLISALQDIAKVHDISPVLRCLVPHLIHAVIANSEDSQREEPSENIDSGSLLESILQNLPLENGLEHTAAKVFLQKYLSHGKQRQFSSEQISILNQRLLPFIRAFECKYPGALDSVLEGHLSDVSAPEEQELFQHFLSLSMSSGKYKILAHSDTSLLLSLNHPLPVVRNHAIEHLKEIINTGQEGFDETFLREAVLGRMRDDVPEVVLTAMKALEVYADRLGPDETISCLLSLFQRVDISKDGNWCPVLKEAVRMLDGVQLAEGSASVRTLIVRELLPFLVVTSPCSSSPEQQLATCIARCTPFSQHPLLQGWGNVLDGVMAKTSPEDVLGEANQQLISTMTKNLLAMDSSSKLNTIEDLIEIVRNQMSSLQERAAFLVLSYTLVQSLQTLDEPHHLNTALKIFDLLQPKLQKLVAKALTEVSRGKGIMNNERKAELCPILQEVVYHSRSEGCFPPGDLLRDYLGKLRAGDRGEKELSRLKVLRFVLFFPGQTWWNPERLDTPACHYLRLLCQLFDIIINGASQGHTACGFRPLMQLFCQVHLSDPMDLFRFLSLLWGYSANLGEQLGCKVPAVLQTQALYVGRALLAAQPVRTLEQLASKSSPVMASLVVCLGSLVREVRRAALACLQSLAGAETSPFQPVIEKLLQSAEELIADPSHISQILGQLFQGAAVPGKGRSRERKLAVSLEQLLHCAQDPECPSYTARGLLKVLQEVNGEGVLAALLPAVERLLPRCGPEPPGLLKDEALLLKQLLGKFDAQSAALLAREQRCLDLFVRALTTSQQACRGTPAVQILALEQITKPFFTALTDDKIQQRLLGVMFDLLVECRNPACAQTVNSVFKALAVDAEQVANELVPAEKPKASATVQQTRRQKLQQQRKAPVADGPAQADAVSWQRVTLILELLQHKKKLKRPQMLVPALFTLLSRCLEPQGTEQASVEYTKQLILSCLLNVCHKVSPDGKPVSKELLDEEKFNVELVVQCVRCSNMPQTHHHALLLLGAEKILHNIMPIFTFMGANIMRLDDIYSFQVINKTVQTVIPALIQAHEGGPSQSPGEMESVVAGIVRLFVDALPHVPEHRRLPILSQLVGTLGPERFLWVLLLLLFKQHATETGAGSSGAEKDAVLERDMEFWISVCCTFELQEQLCSLIKILRYLTALPEDKEEAAERSRATRRKPKKDEVEDLLFSVEAHSGKELRHFKFLSVSFMAHLLASDSFVGKVANSDETQQEHLQSLEQSLLEEVLRYINSVAQCVEHNSDKPTAKFWRALLSKSYDVLDKVNALLPTDTFIPVMRGLMSNQLPSVRRKAMDLLNNKLQQKVHWEEGQVRLLLDLMGELLAIVTHGRREEEEQAINRQTALYSLKLLCRCFGAAHQEAFLPVLSTAVGLVTTQEEERNVMGSALLCIAEVTSTLKALAIPQLPRLMPAVLQTLKDRKELLSNEIYLLSTVTALHRVCDTLPHFVSPYLMDILVQVAHLTRLAEKVTQCPQLGVRLTSLKTTLATNIPPRVLLPTVTKCYNRLVQSHQSYLGPLMDVLQEHISHMERDLLTSHQSELTAFFLTALDFRAEHSQGDLEKTNEIEGYIVGCLLVMVMKLSEVTFRPLFFKLFDWSKTEGAPKERLLTFYRLSDSIAGRLKGLFILFAGHLIKPLSDLLNQTNTAKTDEALFDSEDNIDKSCLLLQYILDCLHKIFLYDTQRFVSKERADALMLPLVHQLENTLGGEEAYQTRITEHLIPCIAQFSVALGDDSQWKPLNYQILLKTRHSSPKVRYSALLMLLELAGKLRENYMVLLPETIPFLAELMEDECEEVEHQVQKVIQQMEVILGEPLQSYF</sequence>
<dbReference type="InterPro" id="IPR016024">
    <property type="entry name" value="ARM-type_fold"/>
</dbReference>
<evidence type="ECO:0000313" key="11">
    <source>
        <dbReference type="Proteomes" id="UP000736164"/>
    </source>
</evidence>
<evidence type="ECO:0000256" key="7">
    <source>
        <dbReference type="RuleBase" id="RU367065"/>
    </source>
</evidence>
<dbReference type="GO" id="GO:0030686">
    <property type="term" value="C:90S preribosome"/>
    <property type="evidence" value="ECO:0007669"/>
    <property type="project" value="TreeGrafter"/>
</dbReference>
<dbReference type="GO" id="GO:0045943">
    <property type="term" value="P:positive regulation of transcription by RNA polymerase I"/>
    <property type="evidence" value="ECO:0007669"/>
    <property type="project" value="TreeGrafter"/>
</dbReference>
<evidence type="ECO:0000256" key="5">
    <source>
        <dbReference type="ARBA" id="ARBA00023242"/>
    </source>
</evidence>
<dbReference type="Pfam" id="PF12397">
    <property type="entry name" value="U3snoRNP10"/>
    <property type="match status" value="1"/>
</dbReference>